<accession>A0A2T0WMS4</accession>
<comment type="caution">
    <text evidence="2">The sequence shown here is derived from an EMBL/GenBank/DDBJ whole genome shotgun (WGS) entry which is preliminary data.</text>
</comment>
<evidence type="ECO:0000256" key="1">
    <source>
        <dbReference type="SAM" id="SignalP"/>
    </source>
</evidence>
<proteinExistence type="predicted"/>
<feature type="chain" id="PRO_5015417420" description="Lipoprotein" evidence="1">
    <location>
        <begin position="21"/>
        <end position="39"/>
    </location>
</feature>
<dbReference type="Proteomes" id="UP000238157">
    <property type="component" value="Unassembled WGS sequence"/>
</dbReference>
<keyword evidence="3" id="KW-1185">Reference proteome</keyword>
<dbReference type="PROSITE" id="PS51257">
    <property type="entry name" value="PROKAR_LIPOPROTEIN"/>
    <property type="match status" value="1"/>
</dbReference>
<keyword evidence="1" id="KW-0732">Signal</keyword>
<gene>
    <name evidence="2" type="ORF">CLW00_105122</name>
</gene>
<organism evidence="2 3">
    <name type="scientific">Mongoliibacter ruber</name>
    <dbReference type="NCBI Taxonomy" id="1750599"/>
    <lineage>
        <taxon>Bacteria</taxon>
        <taxon>Pseudomonadati</taxon>
        <taxon>Bacteroidota</taxon>
        <taxon>Cytophagia</taxon>
        <taxon>Cytophagales</taxon>
        <taxon>Cyclobacteriaceae</taxon>
        <taxon>Mongoliibacter</taxon>
    </lineage>
</organism>
<evidence type="ECO:0000313" key="2">
    <source>
        <dbReference type="EMBL" id="PRY88001.1"/>
    </source>
</evidence>
<sequence length="39" mass="3964">MKKIAIVVMALGVLALSSCAASKPCPAYAKAIDNSEIKG</sequence>
<evidence type="ECO:0008006" key="4">
    <source>
        <dbReference type="Google" id="ProtNLM"/>
    </source>
</evidence>
<protein>
    <recommendedName>
        <fullName evidence="4">Lipoprotein</fullName>
    </recommendedName>
</protein>
<reference evidence="2 3" key="1">
    <citation type="submission" date="2018-03" db="EMBL/GenBank/DDBJ databases">
        <title>Genomic Encyclopedia of Archaeal and Bacterial Type Strains, Phase II (KMG-II): from individual species to whole genera.</title>
        <authorList>
            <person name="Goeker M."/>
        </authorList>
    </citation>
    <scope>NUCLEOTIDE SEQUENCE [LARGE SCALE GENOMIC DNA]</scope>
    <source>
        <strain evidence="2 3">DSM 27929</strain>
    </source>
</reference>
<evidence type="ECO:0000313" key="3">
    <source>
        <dbReference type="Proteomes" id="UP000238157"/>
    </source>
</evidence>
<name>A0A2T0WMS4_9BACT</name>
<dbReference type="AlphaFoldDB" id="A0A2T0WMS4"/>
<dbReference type="EMBL" id="PVTR01000005">
    <property type="protein sequence ID" value="PRY88001.1"/>
    <property type="molecule type" value="Genomic_DNA"/>
</dbReference>
<feature type="signal peptide" evidence="1">
    <location>
        <begin position="1"/>
        <end position="20"/>
    </location>
</feature>